<comment type="caution">
    <text evidence="5">The sequence shown here is derived from an EMBL/GenBank/DDBJ whole genome shotgun (WGS) entry which is preliminary data.</text>
</comment>
<keyword evidence="1" id="KW-0805">Transcription regulation</keyword>
<reference evidence="5 6" key="1">
    <citation type="submission" date="2021-04" db="EMBL/GenBank/DDBJ databases">
        <authorList>
            <person name="Rodrigo-Torres L."/>
            <person name="Arahal R. D."/>
            <person name="Lucena T."/>
        </authorList>
    </citation>
    <scope>NUCLEOTIDE SEQUENCE [LARGE SCALE GENOMIC DNA]</scope>
    <source>
        <strain evidence="5 6">CECT 9623</strain>
    </source>
</reference>
<dbReference type="SUPFAM" id="SSF47413">
    <property type="entry name" value="lambda repressor-like DNA-binding domains"/>
    <property type="match status" value="1"/>
</dbReference>
<evidence type="ECO:0000256" key="2">
    <source>
        <dbReference type="ARBA" id="ARBA00023125"/>
    </source>
</evidence>
<dbReference type="Gene3D" id="1.10.260.40">
    <property type="entry name" value="lambda repressor-like DNA-binding domains"/>
    <property type="match status" value="1"/>
</dbReference>
<keyword evidence="3" id="KW-0804">Transcription</keyword>
<evidence type="ECO:0000259" key="4">
    <source>
        <dbReference type="PROSITE" id="PS50932"/>
    </source>
</evidence>
<dbReference type="SUPFAM" id="SSF53822">
    <property type="entry name" value="Periplasmic binding protein-like I"/>
    <property type="match status" value="1"/>
</dbReference>
<gene>
    <name evidence="5" type="primary">purR_3</name>
    <name evidence="5" type="ORF">DYBT9623_02747</name>
</gene>
<evidence type="ECO:0000256" key="1">
    <source>
        <dbReference type="ARBA" id="ARBA00023015"/>
    </source>
</evidence>
<name>A0ABN7RBZ8_9BACT</name>
<dbReference type="Pfam" id="PF13407">
    <property type="entry name" value="Peripla_BP_4"/>
    <property type="match status" value="1"/>
</dbReference>
<dbReference type="SMART" id="SM00354">
    <property type="entry name" value="HTH_LACI"/>
    <property type="match status" value="1"/>
</dbReference>
<feature type="domain" description="HTH lacI-type" evidence="4">
    <location>
        <begin position="11"/>
        <end position="62"/>
    </location>
</feature>
<organism evidence="5 6">
    <name type="scientific">Dyadobacter linearis</name>
    <dbReference type="NCBI Taxonomy" id="2823330"/>
    <lineage>
        <taxon>Bacteria</taxon>
        <taxon>Pseudomonadati</taxon>
        <taxon>Bacteroidota</taxon>
        <taxon>Cytophagia</taxon>
        <taxon>Cytophagales</taxon>
        <taxon>Spirosomataceae</taxon>
        <taxon>Dyadobacter</taxon>
    </lineage>
</organism>
<dbReference type="PANTHER" id="PTHR30146:SF144">
    <property type="entry name" value="LACI-FAMILY TRANSCRIPTION REGULATOR"/>
    <property type="match status" value="1"/>
</dbReference>
<dbReference type="InterPro" id="IPR000843">
    <property type="entry name" value="HTH_LacI"/>
</dbReference>
<accession>A0ABN7RBZ8</accession>
<dbReference type="InterPro" id="IPR028082">
    <property type="entry name" value="Peripla_BP_I"/>
</dbReference>
<keyword evidence="2" id="KW-0238">DNA-binding</keyword>
<evidence type="ECO:0000256" key="3">
    <source>
        <dbReference type="ARBA" id="ARBA00023163"/>
    </source>
</evidence>
<dbReference type="CDD" id="cd06307">
    <property type="entry name" value="PBP1_sugar_binding"/>
    <property type="match status" value="1"/>
</dbReference>
<sequence>MKKDTTYYGVKEIARRANVSIATVDRVIHNRTGVSEKTKRKINDIIKELDYQPNILASRLASRKIITLAVLIPRVSEETDFWEAPLRGIKRAESEIKKYGIEILHFFFDLNDKNSFEEQARKLLKEDVQGVLLSPSFIEESKEFVQACHTKKIPLAFIDSDLPGQDNLCYIGPHLFHSGYVSAKLLTYRLKENHKVLVVNISKEIDYNYQQIEKGFRSYFTDHNQPCEIVRIDIADTDNLSVTNALTRVLHEHEDLEAIFVTNSRVFAVASFLKKSKRTDISLIGFDFLKENINYLNEGLIDFLICHKPEEQGYRGLMALYQKLVLGAPVEKVHFMPIDIITRENQAFYQN</sequence>
<dbReference type="Pfam" id="PF00356">
    <property type="entry name" value="LacI"/>
    <property type="match status" value="1"/>
</dbReference>
<dbReference type="Gene3D" id="3.40.50.2300">
    <property type="match status" value="2"/>
</dbReference>
<dbReference type="PROSITE" id="PS50932">
    <property type="entry name" value="HTH_LACI_2"/>
    <property type="match status" value="1"/>
</dbReference>
<keyword evidence="6" id="KW-1185">Reference proteome</keyword>
<dbReference type="InterPro" id="IPR025997">
    <property type="entry name" value="SBP_2_dom"/>
</dbReference>
<dbReference type="InterPro" id="IPR010982">
    <property type="entry name" value="Lambda_DNA-bd_dom_sf"/>
</dbReference>
<dbReference type="PROSITE" id="PS00356">
    <property type="entry name" value="HTH_LACI_1"/>
    <property type="match status" value="1"/>
</dbReference>
<dbReference type="EMBL" id="CAJRAU010000003">
    <property type="protein sequence ID" value="CAG5070007.1"/>
    <property type="molecule type" value="Genomic_DNA"/>
</dbReference>
<dbReference type="PANTHER" id="PTHR30146">
    <property type="entry name" value="LACI-RELATED TRANSCRIPTIONAL REPRESSOR"/>
    <property type="match status" value="1"/>
</dbReference>
<dbReference type="Proteomes" id="UP000679725">
    <property type="component" value="Unassembled WGS sequence"/>
</dbReference>
<evidence type="ECO:0000313" key="6">
    <source>
        <dbReference type="Proteomes" id="UP000679725"/>
    </source>
</evidence>
<evidence type="ECO:0000313" key="5">
    <source>
        <dbReference type="EMBL" id="CAG5070007.1"/>
    </source>
</evidence>
<dbReference type="RefSeq" id="WP_215234080.1">
    <property type="nucleotide sequence ID" value="NZ_CAJRAU010000003.1"/>
</dbReference>
<protein>
    <submittedName>
        <fullName evidence="5">HTH-type transcriptional repressor PurR</fullName>
    </submittedName>
</protein>
<proteinExistence type="predicted"/>
<dbReference type="CDD" id="cd01392">
    <property type="entry name" value="HTH_LacI"/>
    <property type="match status" value="1"/>
</dbReference>